<dbReference type="Gene3D" id="6.10.250.2860">
    <property type="match status" value="1"/>
</dbReference>
<evidence type="ECO:0000256" key="6">
    <source>
        <dbReference type="HAMAP-Rule" id="MF_00900"/>
    </source>
</evidence>
<feature type="domain" description="Hflx-type G" evidence="10">
    <location>
        <begin position="207"/>
        <end position="377"/>
    </location>
</feature>
<dbReference type="AlphaFoldDB" id="A0A4R1R0Z4"/>
<dbReference type="PIRSF" id="PIRSF006809">
    <property type="entry name" value="GTP-binding_hflX_prd"/>
    <property type="match status" value="1"/>
</dbReference>
<dbReference type="Pfam" id="PF01926">
    <property type="entry name" value="MMR_HSR1"/>
    <property type="match status" value="1"/>
</dbReference>
<dbReference type="PROSITE" id="PS51705">
    <property type="entry name" value="G_HFLX"/>
    <property type="match status" value="1"/>
</dbReference>
<dbReference type="InterPro" id="IPR042108">
    <property type="entry name" value="GTPase_HflX_N_sf"/>
</dbReference>
<dbReference type="GO" id="GO:0003924">
    <property type="term" value="F:GTPase activity"/>
    <property type="evidence" value="ECO:0007669"/>
    <property type="project" value="UniProtKB-UniRule"/>
</dbReference>
<organism evidence="11 12">
    <name type="scientific">Kineothrix alysoides</name>
    <dbReference type="NCBI Taxonomy" id="1469948"/>
    <lineage>
        <taxon>Bacteria</taxon>
        <taxon>Bacillati</taxon>
        <taxon>Bacillota</taxon>
        <taxon>Clostridia</taxon>
        <taxon>Lachnospirales</taxon>
        <taxon>Lachnospiraceae</taxon>
        <taxon>Kineothrix</taxon>
    </lineage>
</organism>
<dbReference type="InterPro" id="IPR030394">
    <property type="entry name" value="G_HFLX_dom"/>
</dbReference>
<feature type="binding site" evidence="7">
    <location>
        <begin position="213"/>
        <end position="220"/>
    </location>
    <ligand>
        <name>GTP</name>
        <dbReference type="ChEBI" id="CHEBI:37565"/>
    </ligand>
</feature>
<feature type="coiled-coil region" evidence="9">
    <location>
        <begin position="166"/>
        <end position="200"/>
    </location>
</feature>
<dbReference type="Gene3D" id="3.40.50.300">
    <property type="entry name" value="P-loop containing nucleotide triphosphate hydrolases"/>
    <property type="match status" value="1"/>
</dbReference>
<dbReference type="GO" id="GO:0043022">
    <property type="term" value="F:ribosome binding"/>
    <property type="evidence" value="ECO:0007669"/>
    <property type="project" value="TreeGrafter"/>
</dbReference>
<feature type="binding site" evidence="7">
    <location>
        <begin position="267"/>
        <end position="270"/>
    </location>
    <ligand>
        <name>GTP</name>
        <dbReference type="ChEBI" id="CHEBI:37565"/>
    </ligand>
</feature>
<dbReference type="GO" id="GO:0005525">
    <property type="term" value="F:GTP binding"/>
    <property type="evidence" value="ECO:0007669"/>
    <property type="project" value="UniProtKB-UniRule"/>
</dbReference>
<comment type="similarity">
    <text evidence="6">Belongs to the TRAFAC class OBG-HflX-like GTPase superfamily. HflX GTPase family.</text>
</comment>
<feature type="binding site" evidence="7">
    <location>
        <begin position="355"/>
        <end position="357"/>
    </location>
    <ligand>
        <name>GTP</name>
        <dbReference type="ChEBI" id="CHEBI:37565"/>
    </ligand>
</feature>
<comment type="cofactor">
    <cofactor evidence="8">
        <name>Mg(2+)</name>
        <dbReference type="ChEBI" id="CHEBI:18420"/>
    </cofactor>
</comment>
<keyword evidence="5 6" id="KW-0342">GTP-binding</keyword>
<keyword evidence="3 6" id="KW-0547">Nucleotide-binding</keyword>
<comment type="caution">
    <text evidence="11">The sequence shown here is derived from an EMBL/GenBank/DDBJ whole genome shotgun (WGS) entry which is preliminary data.</text>
</comment>
<dbReference type="PRINTS" id="PR00326">
    <property type="entry name" value="GTP1OBG"/>
</dbReference>
<sequence>MEEEILKPEPQEWEKALLVGLDTGADENFERSMDELGELAKACYMSVAGVVTQKMEAVNKAHYIGTGKVQEVKEYAKALEVDIVVFDDSLTPSQLRNLQRELETPVLDRTTLILDIFSKRAKTREAKLQVETARLQYLLSRLVGMHEALTRQGGASGSMSSKGAGEKKLELDRRKIEKRLVELRRELEEVSKERETQSKRRLSARIPKVSLVGYTNAGKSTLMNAMVERYLQDEEKKVLEKDMLFATLDTTVRNINTGNNKEFLLADTVGFIHKLPHGLVKAFRSTLEEVKNADLLLYVIDYSDKDYKQQIKVTEETLQEIGAVNIPAIYIYNKADLCSMDSLPKQVGDNKIYISAKSGQGLSELTEMILQAVYADYVQAEFLIPYDKGQVVSYFMENAQVFEQEYLEAGIRLSVSCHAADVRKYGQYTKMY</sequence>
<dbReference type="EMBL" id="SLUO01000005">
    <property type="protein sequence ID" value="TCL58948.1"/>
    <property type="molecule type" value="Genomic_DNA"/>
</dbReference>
<dbReference type="STRING" id="1469948.GCA_000732725_01826"/>
<feature type="binding site" evidence="8">
    <location>
        <position position="247"/>
    </location>
    <ligand>
        <name>Mg(2+)</name>
        <dbReference type="ChEBI" id="CHEBI:18420"/>
    </ligand>
</feature>
<feature type="binding site" evidence="7">
    <location>
        <begin position="333"/>
        <end position="336"/>
    </location>
    <ligand>
        <name>GTP</name>
        <dbReference type="ChEBI" id="CHEBI:37565"/>
    </ligand>
</feature>
<comment type="function">
    <text evidence="6">GTPase that associates with the 50S ribosomal subunit and may have a role during protein synthesis or ribosome biogenesis.</text>
</comment>
<evidence type="ECO:0000256" key="1">
    <source>
        <dbReference type="ARBA" id="ARBA00022490"/>
    </source>
</evidence>
<keyword evidence="4 8" id="KW-0460">Magnesium</keyword>
<evidence type="ECO:0000256" key="5">
    <source>
        <dbReference type="ARBA" id="ARBA00023134"/>
    </source>
</evidence>
<gene>
    <name evidence="6" type="primary">hflX</name>
    <name evidence="11" type="ORF">EDD76_105121</name>
</gene>
<accession>A0A4R1R0Z4</accession>
<dbReference type="InterPro" id="IPR032305">
    <property type="entry name" value="GTP-bd_M"/>
</dbReference>
<reference evidence="11 12" key="1">
    <citation type="submission" date="2019-03" db="EMBL/GenBank/DDBJ databases">
        <title>Genomic Encyclopedia of Type Strains, Phase IV (KMG-IV): sequencing the most valuable type-strain genomes for metagenomic binning, comparative biology and taxonomic classification.</title>
        <authorList>
            <person name="Goeker M."/>
        </authorList>
    </citation>
    <scope>NUCLEOTIDE SEQUENCE [LARGE SCALE GENOMIC DNA]</scope>
    <source>
        <strain evidence="11 12">DSM 100556</strain>
    </source>
</reference>
<dbReference type="CDD" id="cd01878">
    <property type="entry name" value="HflX"/>
    <property type="match status" value="1"/>
</dbReference>
<keyword evidence="1 6" id="KW-0963">Cytoplasm</keyword>
<dbReference type="HAMAP" id="MF_00900">
    <property type="entry name" value="GTPase_HflX"/>
    <property type="match status" value="1"/>
</dbReference>
<evidence type="ECO:0000313" key="12">
    <source>
        <dbReference type="Proteomes" id="UP000295718"/>
    </source>
</evidence>
<dbReference type="SUPFAM" id="SSF52540">
    <property type="entry name" value="P-loop containing nucleoside triphosphate hydrolases"/>
    <property type="match status" value="1"/>
</dbReference>
<dbReference type="InterPro" id="IPR027417">
    <property type="entry name" value="P-loop_NTPase"/>
</dbReference>
<dbReference type="FunFam" id="3.40.50.11060:FF:000001">
    <property type="entry name" value="GTPase HflX"/>
    <property type="match status" value="1"/>
</dbReference>
<dbReference type="PANTHER" id="PTHR10229">
    <property type="entry name" value="GTP-BINDING PROTEIN HFLX"/>
    <property type="match status" value="1"/>
</dbReference>
<keyword evidence="9" id="KW-0175">Coiled coil</keyword>
<dbReference type="GO" id="GO:0005737">
    <property type="term" value="C:cytoplasm"/>
    <property type="evidence" value="ECO:0007669"/>
    <property type="project" value="UniProtKB-SubCell"/>
</dbReference>
<dbReference type="Gene3D" id="3.40.50.11060">
    <property type="entry name" value="GTPase HflX, N-terminal domain"/>
    <property type="match status" value="1"/>
</dbReference>
<evidence type="ECO:0000256" key="4">
    <source>
        <dbReference type="ARBA" id="ARBA00022842"/>
    </source>
</evidence>
<name>A0A4R1R0Z4_9FIRM</name>
<dbReference type="InterPro" id="IPR025121">
    <property type="entry name" value="GTPase_HflX_N"/>
</dbReference>
<keyword evidence="12" id="KW-1185">Reference proteome</keyword>
<dbReference type="Pfam" id="PF13167">
    <property type="entry name" value="GTP-bdg_N"/>
    <property type="match status" value="1"/>
</dbReference>
<dbReference type="GO" id="GO:0046872">
    <property type="term" value="F:metal ion binding"/>
    <property type="evidence" value="ECO:0007669"/>
    <property type="project" value="UniProtKB-KW"/>
</dbReference>
<keyword evidence="2 8" id="KW-0479">Metal-binding</keyword>
<comment type="subcellular location">
    <subcellularLocation>
        <location evidence="6">Cytoplasm</location>
    </subcellularLocation>
    <text evidence="6">May associate with membranes.</text>
</comment>
<dbReference type="NCBIfam" id="TIGR03156">
    <property type="entry name" value="GTP_HflX"/>
    <property type="match status" value="1"/>
</dbReference>
<feature type="binding site" evidence="7">
    <location>
        <begin position="245"/>
        <end position="249"/>
    </location>
    <ligand>
        <name>GTP</name>
        <dbReference type="ChEBI" id="CHEBI:37565"/>
    </ligand>
</feature>
<evidence type="ECO:0000259" key="10">
    <source>
        <dbReference type="PROSITE" id="PS51705"/>
    </source>
</evidence>
<dbReference type="FunFam" id="3.40.50.300:FF:001198">
    <property type="entry name" value="GTPase HflX"/>
    <property type="match status" value="1"/>
</dbReference>
<protein>
    <recommendedName>
        <fullName evidence="6">GTPase HflX</fullName>
    </recommendedName>
    <alternativeName>
        <fullName evidence="6">GTP-binding protein HflX</fullName>
    </alternativeName>
</protein>
<evidence type="ECO:0000256" key="9">
    <source>
        <dbReference type="SAM" id="Coils"/>
    </source>
</evidence>
<comment type="subunit">
    <text evidence="6">Monomer. Associates with the 50S ribosomal subunit.</text>
</comment>
<evidence type="ECO:0000313" key="11">
    <source>
        <dbReference type="EMBL" id="TCL58948.1"/>
    </source>
</evidence>
<proteinExistence type="inferred from homology"/>
<feature type="binding site" evidence="8">
    <location>
        <position position="220"/>
    </location>
    <ligand>
        <name>Mg(2+)</name>
        <dbReference type="ChEBI" id="CHEBI:18420"/>
    </ligand>
</feature>
<evidence type="ECO:0000256" key="3">
    <source>
        <dbReference type="ARBA" id="ARBA00022741"/>
    </source>
</evidence>
<dbReference type="InterPro" id="IPR006073">
    <property type="entry name" value="GTP-bd"/>
</dbReference>
<dbReference type="Pfam" id="PF16360">
    <property type="entry name" value="GTP-bdg_M"/>
    <property type="match status" value="1"/>
</dbReference>
<dbReference type="OrthoDB" id="9812272at2"/>
<dbReference type="RefSeq" id="WP_031390526.1">
    <property type="nucleotide sequence ID" value="NZ_JPNB01000001.1"/>
</dbReference>
<evidence type="ECO:0000256" key="2">
    <source>
        <dbReference type="ARBA" id="ARBA00022723"/>
    </source>
</evidence>
<evidence type="ECO:0000256" key="8">
    <source>
        <dbReference type="PIRSR" id="PIRSR006809-2"/>
    </source>
</evidence>
<dbReference type="PANTHER" id="PTHR10229:SF4">
    <property type="entry name" value="GTPASE HFLX"/>
    <property type="match status" value="1"/>
</dbReference>
<dbReference type="InterPro" id="IPR016496">
    <property type="entry name" value="GTPase_HflX"/>
</dbReference>
<dbReference type="Proteomes" id="UP000295718">
    <property type="component" value="Unassembled WGS sequence"/>
</dbReference>
<evidence type="ECO:0000256" key="7">
    <source>
        <dbReference type="PIRSR" id="PIRSR006809-1"/>
    </source>
</evidence>